<comment type="caution">
    <text evidence="1">The sequence shown here is derived from an EMBL/GenBank/DDBJ whole genome shotgun (WGS) entry which is preliminary data.</text>
</comment>
<dbReference type="Proteomes" id="UP000534286">
    <property type="component" value="Unassembled WGS sequence"/>
</dbReference>
<name>A0A7W7RVW5_9ACTN</name>
<sequence>MESFFQKVTGFHRVATWQPDWTEVEVPARVSEKPRVLVQGVGQGVQPQTLSFQPSYRAMSFTRDSRYLPGRGGIG</sequence>
<proteinExistence type="predicted"/>
<keyword evidence="2" id="KW-1185">Reference proteome</keyword>
<protein>
    <submittedName>
        <fullName evidence="1">Uncharacterized protein</fullName>
    </submittedName>
</protein>
<evidence type="ECO:0000313" key="2">
    <source>
        <dbReference type="Proteomes" id="UP000534286"/>
    </source>
</evidence>
<reference evidence="1 2" key="1">
    <citation type="submission" date="2020-08" db="EMBL/GenBank/DDBJ databases">
        <title>Sequencing the genomes of 1000 actinobacteria strains.</title>
        <authorList>
            <person name="Klenk H.-P."/>
        </authorList>
    </citation>
    <scope>NUCLEOTIDE SEQUENCE [LARGE SCALE GENOMIC DNA]</scope>
    <source>
        <strain evidence="1 2">DSM 43023</strain>
    </source>
</reference>
<gene>
    <name evidence="1" type="ORF">FHR32_003412</name>
</gene>
<evidence type="ECO:0000313" key="1">
    <source>
        <dbReference type="EMBL" id="MBB4939107.1"/>
    </source>
</evidence>
<accession>A0A7W7RVW5</accession>
<organism evidence="1 2">
    <name type="scientific">Streptosporangium album</name>
    <dbReference type="NCBI Taxonomy" id="47479"/>
    <lineage>
        <taxon>Bacteria</taxon>
        <taxon>Bacillati</taxon>
        <taxon>Actinomycetota</taxon>
        <taxon>Actinomycetes</taxon>
        <taxon>Streptosporangiales</taxon>
        <taxon>Streptosporangiaceae</taxon>
        <taxon>Streptosporangium</taxon>
    </lineage>
</organism>
<dbReference type="AlphaFoldDB" id="A0A7W7RVW5"/>
<dbReference type="EMBL" id="JACHJU010000001">
    <property type="protein sequence ID" value="MBB4939107.1"/>
    <property type="molecule type" value="Genomic_DNA"/>
</dbReference>